<dbReference type="AlphaFoldDB" id="A0A2T0XGR3"/>
<dbReference type="Proteomes" id="UP000238308">
    <property type="component" value="Unassembled WGS sequence"/>
</dbReference>
<proteinExistence type="predicted"/>
<dbReference type="PANTHER" id="PTHR43309:SF5">
    <property type="entry name" value="5-OXOPROLINASE SUBUNIT C"/>
    <property type="match status" value="1"/>
</dbReference>
<evidence type="ECO:0000313" key="5">
    <source>
        <dbReference type="EMBL" id="PRY98097.1"/>
    </source>
</evidence>
<keyword evidence="3" id="KW-0067">ATP-binding</keyword>
<dbReference type="EMBL" id="PVTV01000013">
    <property type="protein sequence ID" value="PRY98097.1"/>
    <property type="molecule type" value="Genomic_DNA"/>
</dbReference>
<evidence type="ECO:0000256" key="1">
    <source>
        <dbReference type="ARBA" id="ARBA00022741"/>
    </source>
</evidence>
<sequence>MHFIKPGMLSTFQDMGRIGFQHLGVPTAGPMDRRSHQLANLLVGNPVSLASLEMTLTGPTIDFSSACCIAIAGADLSPKINDEPAAMNRPLILREGDRLSFGARVRGARAYLAIHGGYQLDPVLNSTSTYLRSAMGGYHGRALKRDDRVELNKTLSPAALSSLAQDLWNIRIYLPAPVTEQPRDRIRIIKSNQWVDFTPESCIAMLTETFRISPDSERMGYRLAGPTLSLSTPRQMISEATTFGTIQVPAGGQPIVLMADTQTTGGYPKIAYVASVDLPLLAQMVPGDHVRFESIKLENAQTLDLARTTAFERLAQTLKPIEQLITAHVI</sequence>
<keyword evidence="6" id="KW-1185">Reference proteome</keyword>
<name>A0A2T0XGR3_9BURK</name>
<reference evidence="5 6" key="1">
    <citation type="submission" date="2018-03" db="EMBL/GenBank/DDBJ databases">
        <title>Genomic Encyclopedia of Type Strains, Phase III (KMG-III): the genomes of soil and plant-associated and newly described type strains.</title>
        <authorList>
            <person name="Whitman W."/>
        </authorList>
    </citation>
    <scope>NUCLEOTIDE SEQUENCE [LARGE SCALE GENOMIC DNA]</scope>
    <source>
        <strain evidence="5 6">MWH-P2sevCIIIb</strain>
    </source>
</reference>
<organism evidence="5 6">
    <name type="scientific">Jezberella montanilacus</name>
    <dbReference type="NCBI Taxonomy" id="323426"/>
    <lineage>
        <taxon>Bacteria</taxon>
        <taxon>Pseudomonadati</taxon>
        <taxon>Pseudomonadota</taxon>
        <taxon>Betaproteobacteria</taxon>
        <taxon>Burkholderiales</taxon>
        <taxon>Alcaligenaceae</taxon>
        <taxon>Jezberella</taxon>
    </lineage>
</organism>
<keyword evidence="1" id="KW-0547">Nucleotide-binding</keyword>
<accession>A0A2T0XGR3</accession>
<protein>
    <submittedName>
        <fullName evidence="5">Biotin-dependent carboxylase-like uncharacterized protein</fullName>
    </submittedName>
</protein>
<evidence type="ECO:0000256" key="3">
    <source>
        <dbReference type="ARBA" id="ARBA00022840"/>
    </source>
</evidence>
<evidence type="ECO:0000259" key="4">
    <source>
        <dbReference type="SMART" id="SM00797"/>
    </source>
</evidence>
<gene>
    <name evidence="5" type="ORF">BCM14_1814</name>
</gene>
<evidence type="ECO:0000256" key="2">
    <source>
        <dbReference type="ARBA" id="ARBA00022801"/>
    </source>
</evidence>
<comment type="caution">
    <text evidence="5">The sequence shown here is derived from an EMBL/GenBank/DDBJ whole genome shotgun (WGS) entry which is preliminary data.</text>
</comment>
<dbReference type="PANTHER" id="PTHR43309">
    <property type="entry name" value="5-OXOPROLINASE SUBUNIT C"/>
    <property type="match status" value="1"/>
</dbReference>
<dbReference type="InterPro" id="IPR003778">
    <property type="entry name" value="CT_A_B"/>
</dbReference>
<dbReference type="GO" id="GO:0016787">
    <property type="term" value="F:hydrolase activity"/>
    <property type="evidence" value="ECO:0007669"/>
    <property type="project" value="UniProtKB-KW"/>
</dbReference>
<dbReference type="GO" id="GO:0005524">
    <property type="term" value="F:ATP binding"/>
    <property type="evidence" value="ECO:0007669"/>
    <property type="project" value="UniProtKB-KW"/>
</dbReference>
<evidence type="ECO:0000313" key="6">
    <source>
        <dbReference type="Proteomes" id="UP000238308"/>
    </source>
</evidence>
<dbReference type="SUPFAM" id="SSF50891">
    <property type="entry name" value="Cyclophilin-like"/>
    <property type="match status" value="1"/>
</dbReference>
<dbReference type="SMART" id="SM00797">
    <property type="entry name" value="AHS2"/>
    <property type="match status" value="1"/>
</dbReference>
<dbReference type="Pfam" id="PF02626">
    <property type="entry name" value="CT_A_B"/>
    <property type="match status" value="1"/>
</dbReference>
<dbReference type="InterPro" id="IPR052708">
    <property type="entry name" value="PxpC"/>
</dbReference>
<dbReference type="Gene3D" id="2.40.100.10">
    <property type="entry name" value="Cyclophilin-like"/>
    <property type="match status" value="1"/>
</dbReference>
<dbReference type="InterPro" id="IPR029000">
    <property type="entry name" value="Cyclophilin-like_dom_sf"/>
</dbReference>
<feature type="domain" description="Carboxyltransferase" evidence="4">
    <location>
        <begin position="22"/>
        <end position="310"/>
    </location>
</feature>
<keyword evidence="2" id="KW-0378">Hydrolase</keyword>
<dbReference type="NCBIfam" id="TIGR00724">
    <property type="entry name" value="urea_amlyse_rel"/>
    <property type="match status" value="1"/>
</dbReference>